<dbReference type="AlphaFoldDB" id="A0A2G8T201"/>
<dbReference type="EMBL" id="PDOB01000011">
    <property type="protein sequence ID" value="PIL40085.1"/>
    <property type="molecule type" value="Genomic_DNA"/>
</dbReference>
<comment type="caution">
    <text evidence="2">The sequence shown here is derived from an EMBL/GenBank/DDBJ whole genome shotgun (WGS) entry which is preliminary data.</text>
</comment>
<feature type="signal peptide" evidence="1">
    <location>
        <begin position="1"/>
        <end position="24"/>
    </location>
</feature>
<dbReference type="RefSeq" id="WP_099915667.1">
    <property type="nucleotide sequence ID" value="NZ_BMHS01000006.1"/>
</dbReference>
<dbReference type="OrthoDB" id="5298153at2"/>
<protein>
    <recommendedName>
        <fullName evidence="4">DUF4390 domain-containing protein</fullName>
    </recommendedName>
</protein>
<gene>
    <name evidence="2" type="ORF">CR103_09035</name>
</gene>
<sequence length="187" mass="21776">MTTRFFRLIACQLLLLFVCAQALAADGVDVTLARIEVTEEGYRLDARYAFDLNRDLEDAIQHGVSLYFTTEIELTRPRWWWTDEKAVSARQSQRIWYDVLLRQYHVSVVGSIKQNFATLDDALFNIRRPSRWLIAPRSGLKPGETYNVTLRMFMDRQFLQKPLQVNAFNNAGWQLGSAKKTFTYKAE</sequence>
<dbReference type="Proteomes" id="UP000228593">
    <property type="component" value="Unassembled WGS sequence"/>
</dbReference>
<evidence type="ECO:0000313" key="2">
    <source>
        <dbReference type="EMBL" id="PIL40085.1"/>
    </source>
</evidence>
<feature type="chain" id="PRO_5013829499" description="DUF4390 domain-containing protein" evidence="1">
    <location>
        <begin position="25"/>
        <end position="187"/>
    </location>
</feature>
<keyword evidence="3" id="KW-1185">Reference proteome</keyword>
<evidence type="ECO:0000313" key="3">
    <source>
        <dbReference type="Proteomes" id="UP000228593"/>
    </source>
</evidence>
<accession>A0A2G8T201</accession>
<dbReference type="InterPro" id="IPR025500">
    <property type="entry name" value="DUF4390"/>
</dbReference>
<reference evidence="2 3" key="1">
    <citation type="submission" date="2017-10" db="EMBL/GenBank/DDBJ databases">
        <title>Massilia psychrophilum sp. nov., a novel purple-pigmented bacterium isolated from Tianshan glacier, Xinjiang Municipality, China.</title>
        <authorList>
            <person name="Wang H."/>
        </authorList>
    </citation>
    <scope>NUCLEOTIDE SEQUENCE [LARGE SCALE GENOMIC DNA]</scope>
    <source>
        <strain evidence="2 3">JCM 30813</strain>
    </source>
</reference>
<name>A0A2G8T201_9BURK</name>
<evidence type="ECO:0008006" key="4">
    <source>
        <dbReference type="Google" id="ProtNLM"/>
    </source>
</evidence>
<dbReference type="Pfam" id="PF14334">
    <property type="entry name" value="DUF4390"/>
    <property type="match status" value="1"/>
</dbReference>
<organism evidence="2 3">
    <name type="scientific">Massilia psychrophila</name>
    <dbReference type="NCBI Taxonomy" id="1603353"/>
    <lineage>
        <taxon>Bacteria</taxon>
        <taxon>Pseudomonadati</taxon>
        <taxon>Pseudomonadota</taxon>
        <taxon>Betaproteobacteria</taxon>
        <taxon>Burkholderiales</taxon>
        <taxon>Oxalobacteraceae</taxon>
        <taxon>Telluria group</taxon>
        <taxon>Massilia</taxon>
    </lineage>
</organism>
<evidence type="ECO:0000256" key="1">
    <source>
        <dbReference type="SAM" id="SignalP"/>
    </source>
</evidence>
<keyword evidence="1" id="KW-0732">Signal</keyword>
<proteinExistence type="predicted"/>